<dbReference type="Gene3D" id="1.10.10.580">
    <property type="entry name" value="Structural maintenance of chromosome 1. Chain E"/>
    <property type="match status" value="1"/>
</dbReference>
<dbReference type="InterPro" id="IPR023093">
    <property type="entry name" value="ScpA-like_C"/>
</dbReference>
<sequence length="253" mass="30159">MEKYEVRLEAFEGPMDLLMHLIEKNKIDIYDIPISKLTEQYLDYLTQMRRFDIEIASEFLVMAATLLVIKSRMMLPKSNQDEEKEEEDPRQELLERILEYQQFKQVSAVLEDKAQEQSRFFSREPVELPIHHSPPENLSVTELWEAFRRVVAVRKELTIPPVIVAQEEYRIEDQMLRIMSLLAERPEGEIRFEAIFVSGMRSELIASFLALLELIRRHRVVVRQDMLFSSINICLRKDWMPSMERDEEDYVFE</sequence>
<evidence type="ECO:0000256" key="2">
    <source>
        <dbReference type="ARBA" id="ARBA00044777"/>
    </source>
</evidence>
<keyword evidence="3" id="KW-0132">Cell division</keyword>
<comment type="similarity">
    <text evidence="3">Belongs to the ScpA family.</text>
</comment>
<keyword evidence="3" id="KW-0131">Cell cycle</keyword>
<dbReference type="Pfam" id="PF02616">
    <property type="entry name" value="SMC_ScpA"/>
    <property type="match status" value="1"/>
</dbReference>
<evidence type="ECO:0000256" key="3">
    <source>
        <dbReference type="HAMAP-Rule" id="MF_01805"/>
    </source>
</evidence>
<dbReference type="GO" id="GO:0007059">
    <property type="term" value="P:chromosome segregation"/>
    <property type="evidence" value="ECO:0007669"/>
    <property type="project" value="UniProtKB-UniRule"/>
</dbReference>
<dbReference type="GO" id="GO:0051301">
    <property type="term" value="P:cell division"/>
    <property type="evidence" value="ECO:0007669"/>
    <property type="project" value="UniProtKB-KW"/>
</dbReference>
<dbReference type="RefSeq" id="WP_072935174.1">
    <property type="nucleotide sequence ID" value="NZ_FQUG01000004.1"/>
</dbReference>
<dbReference type="PANTHER" id="PTHR33969:SF2">
    <property type="entry name" value="SEGREGATION AND CONDENSATION PROTEIN A"/>
    <property type="match status" value="1"/>
</dbReference>
<gene>
    <name evidence="3" type="primary">scpA</name>
    <name evidence="4" type="ORF">SAMN02745190_01082</name>
</gene>
<reference evidence="4 5" key="1">
    <citation type="submission" date="2016-11" db="EMBL/GenBank/DDBJ databases">
        <authorList>
            <person name="Jaros S."/>
            <person name="Januszkiewicz K."/>
            <person name="Wedrychowicz H."/>
        </authorList>
    </citation>
    <scope>NUCLEOTIDE SEQUENCE [LARGE SCALE GENOMIC DNA]</scope>
    <source>
        <strain evidence="4 5">DSM 10502</strain>
    </source>
</reference>
<dbReference type="Proteomes" id="UP000184404">
    <property type="component" value="Unassembled WGS sequence"/>
</dbReference>
<keyword evidence="5" id="KW-1185">Reference proteome</keyword>
<dbReference type="EMBL" id="FQUG01000004">
    <property type="protein sequence ID" value="SHE75689.1"/>
    <property type="molecule type" value="Genomic_DNA"/>
</dbReference>
<evidence type="ECO:0000256" key="1">
    <source>
        <dbReference type="ARBA" id="ARBA00022829"/>
    </source>
</evidence>
<dbReference type="STRING" id="1123243.SAMN02745190_01082"/>
<keyword evidence="3" id="KW-0963">Cytoplasm</keyword>
<dbReference type="InterPro" id="IPR003768">
    <property type="entry name" value="ScpA"/>
</dbReference>
<dbReference type="OrthoDB" id="9811016at2"/>
<dbReference type="AlphaFoldDB" id="A0A1M4W3A5"/>
<proteinExistence type="inferred from homology"/>
<name>A0A1M4W3A5_9FIRM</name>
<keyword evidence="1 3" id="KW-0159">Chromosome partition</keyword>
<comment type="function">
    <text evidence="3">Participates in chromosomal partition during cell division. May act via the formation of a condensin-like complex containing Smc and ScpB that pull DNA away from mid-cell into both cell halves.</text>
</comment>
<dbReference type="GO" id="GO:0005737">
    <property type="term" value="C:cytoplasm"/>
    <property type="evidence" value="ECO:0007669"/>
    <property type="project" value="UniProtKB-SubCell"/>
</dbReference>
<dbReference type="GO" id="GO:0006260">
    <property type="term" value="P:DNA replication"/>
    <property type="evidence" value="ECO:0007669"/>
    <property type="project" value="UniProtKB-UniRule"/>
</dbReference>
<organism evidence="4 5">
    <name type="scientific">Schwartzia succinivorans DSM 10502</name>
    <dbReference type="NCBI Taxonomy" id="1123243"/>
    <lineage>
        <taxon>Bacteria</taxon>
        <taxon>Bacillati</taxon>
        <taxon>Bacillota</taxon>
        <taxon>Negativicutes</taxon>
        <taxon>Selenomonadales</taxon>
        <taxon>Selenomonadaceae</taxon>
        <taxon>Schwartzia</taxon>
    </lineage>
</organism>
<evidence type="ECO:0000313" key="4">
    <source>
        <dbReference type="EMBL" id="SHE75689.1"/>
    </source>
</evidence>
<accession>A0A1M4W3A5</accession>
<dbReference type="PANTHER" id="PTHR33969">
    <property type="entry name" value="SEGREGATION AND CONDENSATION PROTEIN A"/>
    <property type="match status" value="1"/>
</dbReference>
<protein>
    <recommendedName>
        <fullName evidence="2 3">Segregation and condensation protein A</fullName>
    </recommendedName>
</protein>
<comment type="subunit">
    <text evidence="3">Component of a cohesin-like complex composed of ScpA, ScpB and the Smc homodimer, in which ScpA and ScpB bind to the head domain of Smc. The presence of the three proteins is required for the association of the complex with DNA.</text>
</comment>
<evidence type="ECO:0000313" key="5">
    <source>
        <dbReference type="Proteomes" id="UP000184404"/>
    </source>
</evidence>
<dbReference type="Gene3D" id="6.10.250.2410">
    <property type="match status" value="1"/>
</dbReference>
<comment type="subcellular location">
    <subcellularLocation>
        <location evidence="3">Cytoplasm</location>
    </subcellularLocation>
    <text evidence="3">Associated with two foci at the outer edges of the nucleoid region in young cells, and at four foci within both cell halves in older cells.</text>
</comment>
<dbReference type="HAMAP" id="MF_01805">
    <property type="entry name" value="ScpA"/>
    <property type="match status" value="1"/>
</dbReference>